<dbReference type="GeneID" id="19276169"/>
<evidence type="ECO:0000313" key="1">
    <source>
        <dbReference type="EMBL" id="ETS77282.1"/>
    </source>
</evidence>
<proteinExistence type="predicted"/>
<dbReference type="KEGG" id="pfy:PFICI_11156"/>
<dbReference type="HOGENOM" id="CLU_060605_0_0_1"/>
<keyword evidence="2" id="KW-1185">Reference proteome</keyword>
<dbReference type="Pfam" id="PF12138">
    <property type="entry name" value="Spherulin4"/>
    <property type="match status" value="1"/>
</dbReference>
<dbReference type="Proteomes" id="UP000030651">
    <property type="component" value="Unassembled WGS sequence"/>
</dbReference>
<dbReference type="OMA" id="TTWAPLY"/>
<dbReference type="eggNOG" id="ENOG502SJYE">
    <property type="taxonomic scope" value="Eukaryota"/>
</dbReference>
<dbReference type="PANTHER" id="PTHR35040">
    <property type="match status" value="1"/>
</dbReference>
<name>W3WW01_PESFW</name>
<dbReference type="OrthoDB" id="5342184at2759"/>
<dbReference type="AlphaFoldDB" id="W3WW01"/>
<sequence length="256" mass="29018">MSTTNSSKAWVVMPLYYYPLTNTTWQPLYDAIAAHPDTNFLVVVNPNSGPGDLPLPGHDYVREVPRLNAFANVRTVGYVRIDYCRKPLRESMAEIRQFADWEVGHNIPGLHVQGIYVDETPNHVSKERSEYLDALRLYIKHVNGLMGDRTVVHNPGTPPEGDLSSFGNPDLVCISEEPHQLYIGEGVQKRLAELPLDRARSIYQISGIPREKIRDAVHELCKRGQYVFATDLVDDFYESFGPSWQDFISAVDQSEK</sequence>
<dbReference type="PANTHER" id="PTHR35040:SF8">
    <property type="entry name" value="SURFACE PROTEIN, PUTATIVE (AFU_ORTHOLOGUE AFUA_4G14085)-RELATED"/>
    <property type="match status" value="1"/>
</dbReference>
<dbReference type="EMBL" id="KI912116">
    <property type="protein sequence ID" value="ETS77282.1"/>
    <property type="molecule type" value="Genomic_DNA"/>
</dbReference>
<dbReference type="RefSeq" id="XP_007837928.1">
    <property type="nucleotide sequence ID" value="XM_007839737.1"/>
</dbReference>
<protein>
    <recommendedName>
        <fullName evidence="3">Cell surface protein</fullName>
    </recommendedName>
</protein>
<gene>
    <name evidence="1" type="ORF">PFICI_11156</name>
</gene>
<evidence type="ECO:0008006" key="3">
    <source>
        <dbReference type="Google" id="ProtNLM"/>
    </source>
</evidence>
<reference evidence="2" key="1">
    <citation type="journal article" date="2015" name="BMC Genomics">
        <title>Genomic and transcriptomic analysis of the endophytic fungus Pestalotiopsis fici reveals its lifestyle and high potential for synthesis of natural products.</title>
        <authorList>
            <person name="Wang X."/>
            <person name="Zhang X."/>
            <person name="Liu L."/>
            <person name="Xiang M."/>
            <person name="Wang W."/>
            <person name="Sun X."/>
            <person name="Che Y."/>
            <person name="Guo L."/>
            <person name="Liu G."/>
            <person name="Guo L."/>
            <person name="Wang C."/>
            <person name="Yin W.B."/>
            <person name="Stadler M."/>
            <person name="Zhang X."/>
            <person name="Liu X."/>
        </authorList>
    </citation>
    <scope>NUCLEOTIDE SEQUENCE [LARGE SCALE GENOMIC DNA]</scope>
    <source>
        <strain evidence="2">W106-1 / CGMCC3.15140</strain>
    </source>
</reference>
<accession>W3WW01</accession>
<organism evidence="1 2">
    <name type="scientific">Pestalotiopsis fici (strain W106-1 / CGMCC3.15140)</name>
    <dbReference type="NCBI Taxonomy" id="1229662"/>
    <lineage>
        <taxon>Eukaryota</taxon>
        <taxon>Fungi</taxon>
        <taxon>Dikarya</taxon>
        <taxon>Ascomycota</taxon>
        <taxon>Pezizomycotina</taxon>
        <taxon>Sordariomycetes</taxon>
        <taxon>Xylariomycetidae</taxon>
        <taxon>Amphisphaeriales</taxon>
        <taxon>Sporocadaceae</taxon>
        <taxon>Pestalotiopsis</taxon>
    </lineage>
</organism>
<dbReference type="InParanoid" id="W3WW01"/>
<evidence type="ECO:0000313" key="2">
    <source>
        <dbReference type="Proteomes" id="UP000030651"/>
    </source>
</evidence>
<dbReference type="InterPro" id="IPR021986">
    <property type="entry name" value="Spherulin4"/>
</dbReference>